<evidence type="ECO:0000313" key="2">
    <source>
        <dbReference type="EMBL" id="KAG2301932.1"/>
    </source>
</evidence>
<name>A0A8X7S9H5_BRACI</name>
<dbReference type="PANTHER" id="PTHR33784:SF19">
    <property type="entry name" value="BNACNNG56230D PROTEIN"/>
    <property type="match status" value="1"/>
</dbReference>
<evidence type="ECO:0000256" key="1">
    <source>
        <dbReference type="SAM" id="MobiDB-lite"/>
    </source>
</evidence>
<dbReference type="Proteomes" id="UP000886595">
    <property type="component" value="Unassembled WGS sequence"/>
</dbReference>
<proteinExistence type="predicted"/>
<dbReference type="EMBL" id="JAAMPC010000007">
    <property type="protein sequence ID" value="KAG2301932.1"/>
    <property type="molecule type" value="Genomic_DNA"/>
</dbReference>
<organism evidence="2 3">
    <name type="scientific">Brassica carinata</name>
    <name type="common">Ethiopian mustard</name>
    <name type="synonym">Abyssinian cabbage</name>
    <dbReference type="NCBI Taxonomy" id="52824"/>
    <lineage>
        <taxon>Eukaryota</taxon>
        <taxon>Viridiplantae</taxon>
        <taxon>Streptophyta</taxon>
        <taxon>Embryophyta</taxon>
        <taxon>Tracheophyta</taxon>
        <taxon>Spermatophyta</taxon>
        <taxon>Magnoliopsida</taxon>
        <taxon>eudicotyledons</taxon>
        <taxon>Gunneridae</taxon>
        <taxon>Pentapetalae</taxon>
        <taxon>rosids</taxon>
        <taxon>malvids</taxon>
        <taxon>Brassicales</taxon>
        <taxon>Brassicaceae</taxon>
        <taxon>Brassiceae</taxon>
        <taxon>Brassica</taxon>
    </lineage>
</organism>
<keyword evidence="3" id="KW-1185">Reference proteome</keyword>
<dbReference type="PANTHER" id="PTHR33784">
    <property type="entry name" value="OS05G0482100 PROTEIN"/>
    <property type="match status" value="1"/>
</dbReference>
<dbReference type="InterPro" id="IPR040338">
    <property type="entry name" value="At1g67623-like"/>
</dbReference>
<comment type="caution">
    <text evidence="2">The sequence shown here is derived from an EMBL/GenBank/DDBJ whole genome shotgun (WGS) entry which is preliminary data.</text>
</comment>
<sequence length="123" mass="13992">MVSDNSESDYKSDESSGNCKGNIDPTIYFKNLDLQYFVEEPLRMLYNHITLKNDCLSAGSPQAHYIEGILQYFQLHKYKKGLSHLRQSADGNYDNKAILKKEKNISISYNGKTINSYPTNVGT</sequence>
<protein>
    <submittedName>
        <fullName evidence="2">Uncharacterized protein</fullName>
    </submittedName>
</protein>
<accession>A0A8X7S9H5</accession>
<gene>
    <name evidence="2" type="ORF">Bca52824_030583</name>
</gene>
<dbReference type="AlphaFoldDB" id="A0A8X7S9H5"/>
<feature type="region of interest" description="Disordered" evidence="1">
    <location>
        <begin position="1"/>
        <end position="22"/>
    </location>
</feature>
<evidence type="ECO:0000313" key="3">
    <source>
        <dbReference type="Proteomes" id="UP000886595"/>
    </source>
</evidence>
<reference evidence="2 3" key="1">
    <citation type="submission" date="2020-02" db="EMBL/GenBank/DDBJ databases">
        <authorList>
            <person name="Ma Q."/>
            <person name="Huang Y."/>
            <person name="Song X."/>
            <person name="Pei D."/>
        </authorList>
    </citation>
    <scope>NUCLEOTIDE SEQUENCE [LARGE SCALE GENOMIC DNA]</scope>
    <source>
        <strain evidence="2">Sxm20200214</strain>
        <tissue evidence="2">Leaf</tissue>
    </source>
</reference>